<evidence type="ECO:0000313" key="4">
    <source>
        <dbReference type="Proteomes" id="UP001596417"/>
    </source>
</evidence>
<dbReference type="Gene3D" id="2.30.30.40">
    <property type="entry name" value="SH3 Domains"/>
    <property type="match status" value="1"/>
</dbReference>
<reference evidence="3 4" key="1">
    <citation type="journal article" date="2019" name="Int. J. Syst. Evol. Microbiol.">
        <title>The Global Catalogue of Microorganisms (GCM) 10K type strain sequencing project: providing services to taxonomists for standard genome sequencing and annotation.</title>
        <authorList>
            <consortium name="The Broad Institute Genomics Platform"/>
            <consortium name="The Broad Institute Genome Sequencing Center for Infectious Disease"/>
            <person name="Wu L."/>
            <person name="Ma J."/>
        </authorList>
    </citation>
    <scope>NUCLEOTIDE SEQUENCE [LARGE SCALE GENOMIC DNA]</scope>
    <source>
        <strain evidence="3 4">RDMS1</strain>
    </source>
</reference>
<protein>
    <submittedName>
        <fullName evidence="3">Chemotaxis protein CheW</fullName>
    </submittedName>
</protein>
<dbReference type="AlphaFoldDB" id="A0ABD5YME6"/>
<feature type="compositionally biased region" description="Low complexity" evidence="1">
    <location>
        <begin position="15"/>
        <end position="25"/>
    </location>
</feature>
<dbReference type="SMART" id="SM00260">
    <property type="entry name" value="CheW"/>
    <property type="match status" value="1"/>
</dbReference>
<dbReference type="InterPro" id="IPR039315">
    <property type="entry name" value="CheW"/>
</dbReference>
<dbReference type="PANTHER" id="PTHR22617">
    <property type="entry name" value="CHEMOTAXIS SENSOR HISTIDINE KINASE-RELATED"/>
    <property type="match status" value="1"/>
</dbReference>
<feature type="domain" description="CheW-like" evidence="2">
    <location>
        <begin position="32"/>
        <end position="173"/>
    </location>
</feature>
<name>A0ABD5YME6_9EURY</name>
<evidence type="ECO:0000313" key="3">
    <source>
        <dbReference type="EMBL" id="MFC7190559.1"/>
    </source>
</evidence>
<evidence type="ECO:0000259" key="2">
    <source>
        <dbReference type="PROSITE" id="PS50851"/>
    </source>
</evidence>
<dbReference type="InterPro" id="IPR002545">
    <property type="entry name" value="CheW-lke_dom"/>
</dbReference>
<accession>A0ABD5YME6</accession>
<dbReference type="SUPFAM" id="SSF50341">
    <property type="entry name" value="CheW-like"/>
    <property type="match status" value="1"/>
</dbReference>
<dbReference type="InterPro" id="IPR036061">
    <property type="entry name" value="CheW-like_dom_sf"/>
</dbReference>
<dbReference type="RefSeq" id="WP_248907536.1">
    <property type="nucleotide sequence ID" value="NZ_CP109979.1"/>
</dbReference>
<feature type="region of interest" description="Disordered" evidence="1">
    <location>
        <begin position="1"/>
        <end position="25"/>
    </location>
</feature>
<dbReference type="EMBL" id="JBHTAX010000001">
    <property type="protein sequence ID" value="MFC7190559.1"/>
    <property type="molecule type" value="Genomic_DNA"/>
</dbReference>
<dbReference type="Pfam" id="PF01584">
    <property type="entry name" value="CheW"/>
    <property type="match status" value="1"/>
</dbReference>
<evidence type="ECO:0000256" key="1">
    <source>
        <dbReference type="SAM" id="MobiDB-lite"/>
    </source>
</evidence>
<dbReference type="PROSITE" id="PS50851">
    <property type="entry name" value="CHEW"/>
    <property type="match status" value="1"/>
</dbReference>
<dbReference type="Gene3D" id="2.40.50.180">
    <property type="entry name" value="CheA-289, Domain 4"/>
    <property type="match status" value="1"/>
</dbReference>
<dbReference type="Proteomes" id="UP001596417">
    <property type="component" value="Unassembled WGS sequence"/>
</dbReference>
<gene>
    <name evidence="3" type="ORF">ACFQL7_12355</name>
</gene>
<comment type="caution">
    <text evidence="3">The sequence shown here is derived from an EMBL/GenBank/DDBJ whole genome shotgun (WGS) entry which is preliminary data.</text>
</comment>
<keyword evidence="4" id="KW-1185">Reference proteome</keyword>
<dbReference type="PANTHER" id="PTHR22617:SF23">
    <property type="entry name" value="CHEMOTAXIS PROTEIN CHEW"/>
    <property type="match status" value="1"/>
</dbReference>
<dbReference type="GeneID" id="76056194"/>
<proteinExistence type="predicted"/>
<sequence length="180" mass="19344">MSVSKPEPNSDAEAESSSNSNSAAAVTGASGNVEFVRVHIGSEAYVFELGCVNKLVRSPSLARVPRTPPTIAGVAEIQGNVTAAIDGRTLLETDNREGVTQRILVVFARMTHDQTAGILVDGIEGIETHPVDMIAPLNSTDEPEEPDGDWFKAVVDEKTWVFDPEQLTEAARRDSDQQVN</sequence>
<organism evidence="3 4">
    <name type="scientific">Halocatena marina</name>
    <dbReference type="NCBI Taxonomy" id="2934937"/>
    <lineage>
        <taxon>Archaea</taxon>
        <taxon>Methanobacteriati</taxon>
        <taxon>Methanobacteriota</taxon>
        <taxon>Stenosarchaea group</taxon>
        <taxon>Halobacteria</taxon>
        <taxon>Halobacteriales</taxon>
        <taxon>Natronomonadaceae</taxon>
        <taxon>Halocatena</taxon>
    </lineage>
</organism>